<evidence type="ECO:0000313" key="2">
    <source>
        <dbReference type="EMBL" id="KAH3706970.1"/>
    </source>
</evidence>
<keyword evidence="3" id="KW-1185">Reference proteome</keyword>
<reference evidence="2" key="1">
    <citation type="journal article" date="2019" name="bioRxiv">
        <title>The Genome of the Zebra Mussel, Dreissena polymorpha: A Resource for Invasive Species Research.</title>
        <authorList>
            <person name="McCartney M.A."/>
            <person name="Auch B."/>
            <person name="Kono T."/>
            <person name="Mallez S."/>
            <person name="Zhang Y."/>
            <person name="Obille A."/>
            <person name="Becker A."/>
            <person name="Abrahante J.E."/>
            <person name="Garbe J."/>
            <person name="Badalamenti J.P."/>
            <person name="Herman A."/>
            <person name="Mangelson H."/>
            <person name="Liachko I."/>
            <person name="Sullivan S."/>
            <person name="Sone E.D."/>
            <person name="Koren S."/>
            <person name="Silverstein K.A.T."/>
            <person name="Beckman K.B."/>
            <person name="Gohl D.M."/>
        </authorList>
    </citation>
    <scope>NUCLEOTIDE SEQUENCE</scope>
    <source>
        <strain evidence="2">Duluth1</strain>
        <tissue evidence="2">Whole animal</tissue>
    </source>
</reference>
<dbReference type="EMBL" id="JAIWYP010000014">
    <property type="protein sequence ID" value="KAH3706950.1"/>
    <property type="molecule type" value="Genomic_DNA"/>
</dbReference>
<reference evidence="2" key="2">
    <citation type="submission" date="2020-11" db="EMBL/GenBank/DDBJ databases">
        <authorList>
            <person name="McCartney M.A."/>
            <person name="Auch B."/>
            <person name="Kono T."/>
            <person name="Mallez S."/>
            <person name="Becker A."/>
            <person name="Gohl D.M."/>
            <person name="Silverstein K.A.T."/>
            <person name="Koren S."/>
            <person name="Bechman K.B."/>
            <person name="Herman A."/>
            <person name="Abrahante J.E."/>
            <person name="Garbe J."/>
        </authorList>
    </citation>
    <scope>NUCLEOTIDE SEQUENCE</scope>
    <source>
        <strain evidence="2">Duluth1</strain>
        <tissue evidence="2">Whole animal</tissue>
    </source>
</reference>
<accession>A0A9D4BRZ9</accession>
<comment type="caution">
    <text evidence="2">The sequence shown here is derived from an EMBL/GenBank/DDBJ whole genome shotgun (WGS) entry which is preliminary data.</text>
</comment>
<evidence type="ECO:0000313" key="1">
    <source>
        <dbReference type="EMBL" id="KAH3706950.1"/>
    </source>
</evidence>
<organism evidence="2 3">
    <name type="scientific">Dreissena polymorpha</name>
    <name type="common">Zebra mussel</name>
    <name type="synonym">Mytilus polymorpha</name>
    <dbReference type="NCBI Taxonomy" id="45954"/>
    <lineage>
        <taxon>Eukaryota</taxon>
        <taxon>Metazoa</taxon>
        <taxon>Spiralia</taxon>
        <taxon>Lophotrochozoa</taxon>
        <taxon>Mollusca</taxon>
        <taxon>Bivalvia</taxon>
        <taxon>Autobranchia</taxon>
        <taxon>Heteroconchia</taxon>
        <taxon>Euheterodonta</taxon>
        <taxon>Imparidentia</taxon>
        <taxon>Neoheterodontei</taxon>
        <taxon>Myida</taxon>
        <taxon>Dreissenoidea</taxon>
        <taxon>Dreissenidae</taxon>
        <taxon>Dreissena</taxon>
    </lineage>
</organism>
<dbReference type="Proteomes" id="UP000828390">
    <property type="component" value="Unassembled WGS sequence"/>
</dbReference>
<dbReference type="EMBL" id="JAIWYP010000014">
    <property type="protein sequence ID" value="KAH3706970.1"/>
    <property type="molecule type" value="Genomic_DNA"/>
</dbReference>
<dbReference type="AlphaFoldDB" id="A0A9D4BRZ9"/>
<name>A0A9D4BRZ9_DREPO</name>
<gene>
    <name evidence="1" type="ORF">DPMN_066341</name>
    <name evidence="2" type="ORF">DPMN_066361</name>
</gene>
<sequence length="57" mass="6130">MPSDFVTVISGSGIPVGSVYGPIFSGFRFADPQLHDRKKSINTAFVEVSQDTAITQL</sequence>
<protein>
    <submittedName>
        <fullName evidence="2">Uncharacterized protein</fullName>
    </submittedName>
</protein>
<proteinExistence type="predicted"/>
<evidence type="ECO:0000313" key="3">
    <source>
        <dbReference type="Proteomes" id="UP000828390"/>
    </source>
</evidence>